<comment type="subcellular location">
    <subcellularLocation>
        <location evidence="1">Membrane</location>
        <topology evidence="1">Multi-pass membrane protein</topology>
    </subcellularLocation>
</comment>
<gene>
    <name evidence="2" type="ORF">LWI29_011560</name>
</gene>
<dbReference type="InterPro" id="IPR038770">
    <property type="entry name" value="Na+/solute_symporter_sf"/>
</dbReference>
<protein>
    <submittedName>
        <fullName evidence="2">Uncharacterized protein</fullName>
    </submittedName>
</protein>
<proteinExistence type="predicted"/>
<dbReference type="PANTHER" id="PTHR46157">
    <property type="entry name" value="K(+) EFFLUX ANTIPORTER 3, CHLOROPLASTIC"/>
    <property type="match status" value="1"/>
</dbReference>
<dbReference type="GO" id="GO:0009507">
    <property type="term" value="C:chloroplast"/>
    <property type="evidence" value="ECO:0007669"/>
    <property type="project" value="TreeGrafter"/>
</dbReference>
<reference evidence="2" key="1">
    <citation type="journal article" date="2022" name="Plant J.">
        <title>Strategies of tolerance reflected in two North American maple genomes.</title>
        <authorList>
            <person name="McEvoy S.L."/>
            <person name="Sezen U.U."/>
            <person name="Trouern-Trend A."/>
            <person name="McMahon S.M."/>
            <person name="Schaberg P.G."/>
            <person name="Yang J."/>
            <person name="Wegrzyn J.L."/>
            <person name="Swenson N.G."/>
        </authorList>
    </citation>
    <scope>NUCLEOTIDE SEQUENCE</scope>
    <source>
        <strain evidence="2">NS2018</strain>
    </source>
</reference>
<keyword evidence="3" id="KW-1185">Reference proteome</keyword>
<accession>A0AA39S2U5</accession>
<name>A0AA39S2U5_ACESA</name>
<dbReference type="GO" id="GO:0016020">
    <property type="term" value="C:membrane"/>
    <property type="evidence" value="ECO:0007669"/>
    <property type="project" value="UniProtKB-SubCell"/>
</dbReference>
<organism evidence="2 3">
    <name type="scientific">Acer saccharum</name>
    <name type="common">Sugar maple</name>
    <dbReference type="NCBI Taxonomy" id="4024"/>
    <lineage>
        <taxon>Eukaryota</taxon>
        <taxon>Viridiplantae</taxon>
        <taxon>Streptophyta</taxon>
        <taxon>Embryophyta</taxon>
        <taxon>Tracheophyta</taxon>
        <taxon>Spermatophyta</taxon>
        <taxon>Magnoliopsida</taxon>
        <taxon>eudicotyledons</taxon>
        <taxon>Gunneridae</taxon>
        <taxon>Pentapetalae</taxon>
        <taxon>rosids</taxon>
        <taxon>malvids</taxon>
        <taxon>Sapindales</taxon>
        <taxon>Sapindaceae</taxon>
        <taxon>Hippocastanoideae</taxon>
        <taxon>Acereae</taxon>
        <taxon>Acer</taxon>
    </lineage>
</organism>
<evidence type="ECO:0000256" key="1">
    <source>
        <dbReference type="ARBA" id="ARBA00004141"/>
    </source>
</evidence>
<dbReference type="PANTHER" id="PTHR46157:SF4">
    <property type="entry name" value="K(+) EFFLUX ANTIPORTER 3, CHLOROPLASTIC"/>
    <property type="match status" value="1"/>
</dbReference>
<dbReference type="Proteomes" id="UP001168877">
    <property type="component" value="Unassembled WGS sequence"/>
</dbReference>
<sequence>MSSPAYLQFKPNEVMKERVSVFIPVPVSESRISKRYDTILSGTLNPNADEIAYFQRLVKKSVRIGFLLSQGGEFAFVVFSLANRLRVLPLELNKLLIIVVVLSTALTPHCLTKLEDGPPILPMTSLM</sequence>
<evidence type="ECO:0000313" key="3">
    <source>
        <dbReference type="Proteomes" id="UP001168877"/>
    </source>
</evidence>
<comment type="caution">
    <text evidence="2">The sequence shown here is derived from an EMBL/GenBank/DDBJ whole genome shotgun (WGS) entry which is preliminary data.</text>
</comment>
<evidence type="ECO:0000313" key="2">
    <source>
        <dbReference type="EMBL" id="KAK0584343.1"/>
    </source>
</evidence>
<dbReference type="Gene3D" id="1.20.1530.20">
    <property type="match status" value="1"/>
</dbReference>
<reference evidence="2" key="2">
    <citation type="submission" date="2023-06" db="EMBL/GenBank/DDBJ databases">
        <authorList>
            <person name="Swenson N.G."/>
            <person name="Wegrzyn J.L."/>
            <person name="Mcevoy S.L."/>
        </authorList>
    </citation>
    <scope>NUCLEOTIDE SEQUENCE</scope>
    <source>
        <strain evidence="2">NS2018</strain>
        <tissue evidence="2">Leaf</tissue>
    </source>
</reference>
<dbReference type="EMBL" id="JAUESC010000383">
    <property type="protein sequence ID" value="KAK0584343.1"/>
    <property type="molecule type" value="Genomic_DNA"/>
</dbReference>
<dbReference type="AlphaFoldDB" id="A0AA39S2U5"/>